<dbReference type="KEGG" id="ehx:EMIHUDRAFT_367554"/>
<accession>A0A0D3KS92</accession>
<dbReference type="RefSeq" id="XP_005791056.1">
    <property type="nucleotide sequence ID" value="XM_005790999.1"/>
</dbReference>
<feature type="compositionally biased region" description="Polar residues" evidence="1">
    <location>
        <begin position="55"/>
        <end position="74"/>
    </location>
</feature>
<proteinExistence type="predicted"/>
<dbReference type="EnsemblProtists" id="EOD38627">
    <property type="protein sequence ID" value="EOD38627"/>
    <property type="gene ID" value="EMIHUDRAFT_361678"/>
</dbReference>
<feature type="region of interest" description="Disordered" evidence="1">
    <location>
        <begin position="33"/>
        <end position="102"/>
    </location>
</feature>
<dbReference type="GeneID" id="17283898"/>
<evidence type="ECO:0000313" key="2">
    <source>
        <dbReference type="EnsemblProtists" id="EOD38627"/>
    </source>
</evidence>
<dbReference type="AlphaFoldDB" id="A0A0D3KS92"/>
<dbReference type="EnsemblProtists" id="EOD24881">
    <property type="protein sequence ID" value="EOD24881"/>
    <property type="gene ID" value="EMIHUDRAFT_367554"/>
</dbReference>
<dbReference type="Proteomes" id="UP000013827">
    <property type="component" value="Unassembled WGS sequence"/>
</dbReference>
<dbReference type="KEGG" id="ehx:EMIHUDRAFT_361678"/>
<evidence type="ECO:0000313" key="3">
    <source>
        <dbReference type="Proteomes" id="UP000013827"/>
    </source>
</evidence>
<dbReference type="GeneID" id="17270419"/>
<reference evidence="3" key="1">
    <citation type="journal article" date="2013" name="Nature">
        <title>Pan genome of the phytoplankton Emiliania underpins its global distribution.</title>
        <authorList>
            <person name="Read B.A."/>
            <person name="Kegel J."/>
            <person name="Klute M.J."/>
            <person name="Kuo A."/>
            <person name="Lefebvre S.C."/>
            <person name="Maumus F."/>
            <person name="Mayer C."/>
            <person name="Miller J."/>
            <person name="Monier A."/>
            <person name="Salamov A."/>
            <person name="Young J."/>
            <person name="Aguilar M."/>
            <person name="Claverie J.M."/>
            <person name="Frickenhaus S."/>
            <person name="Gonzalez K."/>
            <person name="Herman E.K."/>
            <person name="Lin Y.C."/>
            <person name="Napier J."/>
            <person name="Ogata H."/>
            <person name="Sarno A.F."/>
            <person name="Shmutz J."/>
            <person name="Schroeder D."/>
            <person name="de Vargas C."/>
            <person name="Verret F."/>
            <person name="von Dassow P."/>
            <person name="Valentin K."/>
            <person name="Van de Peer Y."/>
            <person name="Wheeler G."/>
            <person name="Dacks J.B."/>
            <person name="Delwiche C.F."/>
            <person name="Dyhrman S.T."/>
            <person name="Glockner G."/>
            <person name="John U."/>
            <person name="Richards T."/>
            <person name="Worden A.Z."/>
            <person name="Zhang X."/>
            <person name="Grigoriev I.V."/>
            <person name="Allen A.E."/>
            <person name="Bidle K."/>
            <person name="Borodovsky M."/>
            <person name="Bowler C."/>
            <person name="Brownlee C."/>
            <person name="Cock J.M."/>
            <person name="Elias M."/>
            <person name="Gladyshev V.N."/>
            <person name="Groth M."/>
            <person name="Guda C."/>
            <person name="Hadaegh A."/>
            <person name="Iglesias-Rodriguez M.D."/>
            <person name="Jenkins J."/>
            <person name="Jones B.M."/>
            <person name="Lawson T."/>
            <person name="Leese F."/>
            <person name="Lindquist E."/>
            <person name="Lobanov A."/>
            <person name="Lomsadze A."/>
            <person name="Malik S.B."/>
            <person name="Marsh M.E."/>
            <person name="Mackinder L."/>
            <person name="Mock T."/>
            <person name="Mueller-Roeber B."/>
            <person name="Pagarete A."/>
            <person name="Parker M."/>
            <person name="Probert I."/>
            <person name="Quesneville H."/>
            <person name="Raines C."/>
            <person name="Rensing S.A."/>
            <person name="Riano-Pachon D.M."/>
            <person name="Richier S."/>
            <person name="Rokitta S."/>
            <person name="Shiraiwa Y."/>
            <person name="Soanes D.M."/>
            <person name="van der Giezen M."/>
            <person name="Wahlund T.M."/>
            <person name="Williams B."/>
            <person name="Wilson W."/>
            <person name="Wolfe G."/>
            <person name="Wurch L.L."/>
        </authorList>
    </citation>
    <scope>NUCLEOTIDE SEQUENCE</scope>
</reference>
<sequence length="102" mass="10771">MAKRLHTRTPFSLSPPRIVAAFALAPRCHSLAAAGTAGQRHPDGSPEQPPVRSPQPGQRSTAQPPRSTGASVRTISPARRCRVASVLRPTVPPSVTHTGVQQ</sequence>
<protein>
    <recommendedName>
        <fullName evidence="4">Secreted protein</fullName>
    </recommendedName>
</protein>
<evidence type="ECO:0008006" key="4">
    <source>
        <dbReference type="Google" id="ProtNLM"/>
    </source>
</evidence>
<evidence type="ECO:0000256" key="1">
    <source>
        <dbReference type="SAM" id="MobiDB-lite"/>
    </source>
</evidence>
<reference evidence="2" key="2">
    <citation type="submission" date="2024-10" db="UniProtKB">
        <authorList>
            <consortium name="EnsemblProtists"/>
        </authorList>
    </citation>
    <scope>IDENTIFICATION</scope>
</reference>
<organism evidence="2 3">
    <name type="scientific">Emiliania huxleyi (strain CCMP1516)</name>
    <dbReference type="NCBI Taxonomy" id="280463"/>
    <lineage>
        <taxon>Eukaryota</taxon>
        <taxon>Haptista</taxon>
        <taxon>Haptophyta</taxon>
        <taxon>Prymnesiophyceae</taxon>
        <taxon>Isochrysidales</taxon>
        <taxon>Noelaerhabdaceae</taxon>
        <taxon>Emiliania</taxon>
    </lineage>
</organism>
<keyword evidence="3" id="KW-1185">Reference proteome</keyword>
<dbReference type="HOGENOM" id="CLU_2282754_0_0_1"/>
<dbReference type="PaxDb" id="2903-EOD24881"/>
<dbReference type="RefSeq" id="XP_005777310.1">
    <property type="nucleotide sequence ID" value="XM_005777253.1"/>
</dbReference>
<feature type="compositionally biased region" description="Polar residues" evidence="1">
    <location>
        <begin position="93"/>
        <end position="102"/>
    </location>
</feature>
<name>A0A0D3KS92_EMIH1</name>